<evidence type="ECO:0000256" key="4">
    <source>
        <dbReference type="SAM" id="SignalP"/>
    </source>
</evidence>
<evidence type="ECO:0000256" key="1">
    <source>
        <dbReference type="ARBA" id="ARBA00004613"/>
    </source>
</evidence>
<sequence length="152" mass="15823">MKSYIALATAALATLSSAVQVRYHAEYNDPSTSLLTTACSDGANGLVTKYGWTTLGQIPGFPHVGNVGAVAGWNSPSCGSCHRVTYNGVSVNMVSMDVQYDMALDTMNELTGGQATTLGTIDVQVEEIAQSECGIGAPLAKERRDAAKAFAA</sequence>
<evidence type="ECO:0000256" key="3">
    <source>
        <dbReference type="ARBA" id="ARBA00022525"/>
    </source>
</evidence>
<dbReference type="Pfam" id="PF07249">
    <property type="entry name" value="Cerato-platanin"/>
    <property type="match status" value="1"/>
</dbReference>
<accession>A0A6G1JUY5</accession>
<comment type="similarity">
    <text evidence="2">Belongs to the cerato-platanin family.</text>
</comment>
<comment type="subcellular location">
    <subcellularLocation>
        <location evidence="1">Secreted</location>
    </subcellularLocation>
</comment>
<dbReference type="AlphaFoldDB" id="A0A6G1JUY5"/>
<name>A0A6G1JUY5_9PLEO</name>
<organism evidence="5 6">
    <name type="scientific">Pleomassaria siparia CBS 279.74</name>
    <dbReference type="NCBI Taxonomy" id="1314801"/>
    <lineage>
        <taxon>Eukaryota</taxon>
        <taxon>Fungi</taxon>
        <taxon>Dikarya</taxon>
        <taxon>Ascomycota</taxon>
        <taxon>Pezizomycotina</taxon>
        <taxon>Dothideomycetes</taxon>
        <taxon>Pleosporomycetidae</taxon>
        <taxon>Pleosporales</taxon>
        <taxon>Pleomassariaceae</taxon>
        <taxon>Pleomassaria</taxon>
    </lineage>
</organism>
<dbReference type="CDD" id="cd22778">
    <property type="entry name" value="DPBB_CEPL-like"/>
    <property type="match status" value="1"/>
</dbReference>
<evidence type="ECO:0000256" key="2">
    <source>
        <dbReference type="ARBA" id="ARBA00010421"/>
    </source>
</evidence>
<dbReference type="Proteomes" id="UP000799428">
    <property type="component" value="Unassembled WGS sequence"/>
</dbReference>
<dbReference type="InterPro" id="IPR010829">
    <property type="entry name" value="Cerato-platanin"/>
</dbReference>
<dbReference type="Gene3D" id="2.40.40.10">
    <property type="entry name" value="RlpA-like domain"/>
    <property type="match status" value="1"/>
</dbReference>
<keyword evidence="3" id="KW-0964">Secreted</keyword>
<dbReference type="SUPFAM" id="SSF50685">
    <property type="entry name" value="Barwin-like endoglucanases"/>
    <property type="match status" value="1"/>
</dbReference>
<keyword evidence="6" id="KW-1185">Reference proteome</keyword>
<dbReference type="InterPro" id="IPR036908">
    <property type="entry name" value="RlpA-like_sf"/>
</dbReference>
<dbReference type="OrthoDB" id="4898945at2759"/>
<feature type="chain" id="PRO_5026153409" evidence="4">
    <location>
        <begin position="19"/>
        <end position="152"/>
    </location>
</feature>
<protein>
    <submittedName>
        <fullName evidence="5">Cerato-platanin-domain-containing protein</fullName>
    </submittedName>
</protein>
<proteinExistence type="inferred from homology"/>
<evidence type="ECO:0000313" key="5">
    <source>
        <dbReference type="EMBL" id="KAF2704031.1"/>
    </source>
</evidence>
<dbReference type="GO" id="GO:0005576">
    <property type="term" value="C:extracellular region"/>
    <property type="evidence" value="ECO:0007669"/>
    <property type="project" value="UniProtKB-SubCell"/>
</dbReference>
<keyword evidence="4" id="KW-0732">Signal</keyword>
<dbReference type="EMBL" id="MU005784">
    <property type="protein sequence ID" value="KAF2704031.1"/>
    <property type="molecule type" value="Genomic_DNA"/>
</dbReference>
<feature type="signal peptide" evidence="4">
    <location>
        <begin position="1"/>
        <end position="18"/>
    </location>
</feature>
<reference evidence="5" key="1">
    <citation type="journal article" date="2020" name="Stud. Mycol.">
        <title>101 Dothideomycetes genomes: a test case for predicting lifestyles and emergence of pathogens.</title>
        <authorList>
            <person name="Haridas S."/>
            <person name="Albert R."/>
            <person name="Binder M."/>
            <person name="Bloem J."/>
            <person name="Labutti K."/>
            <person name="Salamov A."/>
            <person name="Andreopoulos B."/>
            <person name="Baker S."/>
            <person name="Barry K."/>
            <person name="Bills G."/>
            <person name="Bluhm B."/>
            <person name="Cannon C."/>
            <person name="Castanera R."/>
            <person name="Culley D."/>
            <person name="Daum C."/>
            <person name="Ezra D."/>
            <person name="Gonzalez J."/>
            <person name="Henrissat B."/>
            <person name="Kuo A."/>
            <person name="Liang C."/>
            <person name="Lipzen A."/>
            <person name="Lutzoni F."/>
            <person name="Magnuson J."/>
            <person name="Mondo S."/>
            <person name="Nolan M."/>
            <person name="Ohm R."/>
            <person name="Pangilinan J."/>
            <person name="Park H.-J."/>
            <person name="Ramirez L."/>
            <person name="Alfaro M."/>
            <person name="Sun H."/>
            <person name="Tritt A."/>
            <person name="Yoshinaga Y."/>
            <person name="Zwiers L.-H."/>
            <person name="Turgeon B."/>
            <person name="Goodwin S."/>
            <person name="Spatafora J."/>
            <person name="Crous P."/>
            <person name="Grigoriev I."/>
        </authorList>
    </citation>
    <scope>NUCLEOTIDE SEQUENCE</scope>
    <source>
        <strain evidence="5">CBS 279.74</strain>
    </source>
</reference>
<evidence type="ECO:0000313" key="6">
    <source>
        <dbReference type="Proteomes" id="UP000799428"/>
    </source>
</evidence>
<gene>
    <name evidence="5" type="ORF">K504DRAFT_442919</name>
</gene>